<dbReference type="PROSITE" id="PS00337">
    <property type="entry name" value="BETA_LACTAMASE_D"/>
    <property type="match status" value="1"/>
</dbReference>
<name>A0A9D1M3Q2_9PROT</name>
<evidence type="ECO:0000256" key="10">
    <source>
        <dbReference type="ARBA" id="ARBA00022729"/>
    </source>
</evidence>
<evidence type="ECO:0000256" key="8">
    <source>
        <dbReference type="ARBA" id="ARBA00022670"/>
    </source>
</evidence>
<dbReference type="SUPFAM" id="SSF56519">
    <property type="entry name" value="Penicillin binding protein dimerisation domain"/>
    <property type="match status" value="1"/>
</dbReference>
<evidence type="ECO:0000256" key="5">
    <source>
        <dbReference type="ARBA" id="ARBA00022475"/>
    </source>
</evidence>
<dbReference type="InterPro" id="IPR002137">
    <property type="entry name" value="Beta-lactam_class-D_AS"/>
</dbReference>
<keyword evidence="14 20" id="KW-1133">Transmembrane helix</keyword>
<dbReference type="NCBIfam" id="TIGR03423">
    <property type="entry name" value="pbp2_mrdA"/>
    <property type="match status" value="1"/>
</dbReference>
<dbReference type="GO" id="GO:0071972">
    <property type="term" value="F:peptidoglycan L,D-transpeptidase activity"/>
    <property type="evidence" value="ECO:0007669"/>
    <property type="project" value="TreeGrafter"/>
</dbReference>
<dbReference type="Gene3D" id="3.90.1310.10">
    <property type="entry name" value="Penicillin-binding protein 2a (Domain 2)"/>
    <property type="match status" value="1"/>
</dbReference>
<feature type="transmembrane region" description="Helical" evidence="20">
    <location>
        <begin position="16"/>
        <end position="35"/>
    </location>
</feature>
<comment type="caution">
    <text evidence="23">The sequence shown here is derived from an EMBL/GenBank/DDBJ whole genome shotgun (WGS) entry which is preliminary data.</text>
</comment>
<dbReference type="InterPro" id="IPR005311">
    <property type="entry name" value="PBP_dimer"/>
</dbReference>
<evidence type="ECO:0000256" key="9">
    <source>
        <dbReference type="ARBA" id="ARBA00022692"/>
    </source>
</evidence>
<dbReference type="Proteomes" id="UP000824107">
    <property type="component" value="Unassembled WGS sequence"/>
</dbReference>
<dbReference type="EMBL" id="DVNC01000021">
    <property type="protein sequence ID" value="HIU53028.1"/>
    <property type="molecule type" value="Genomic_DNA"/>
</dbReference>
<evidence type="ECO:0000256" key="18">
    <source>
        <dbReference type="PIRSR" id="PIRSR602137-50"/>
    </source>
</evidence>
<dbReference type="Pfam" id="PF00905">
    <property type="entry name" value="Transpeptidase"/>
    <property type="match status" value="1"/>
</dbReference>
<evidence type="ECO:0000256" key="14">
    <source>
        <dbReference type="ARBA" id="ARBA00022989"/>
    </source>
</evidence>
<dbReference type="InterPro" id="IPR001460">
    <property type="entry name" value="PCN-bd_Tpept"/>
</dbReference>
<protein>
    <recommendedName>
        <fullName evidence="4 19">Beta-lactamase</fullName>
        <ecNumber evidence="4 19">3.5.2.6</ecNumber>
    </recommendedName>
</protein>
<dbReference type="InterPro" id="IPR050515">
    <property type="entry name" value="Beta-lactam/transpept"/>
</dbReference>
<dbReference type="SUPFAM" id="SSF56601">
    <property type="entry name" value="beta-lactamase/transpeptidase-like"/>
    <property type="match status" value="1"/>
</dbReference>
<dbReference type="GO" id="GO:0046677">
    <property type="term" value="P:response to antibiotic"/>
    <property type="evidence" value="ECO:0007669"/>
    <property type="project" value="UniProtKB-UniRule"/>
</dbReference>
<keyword evidence="17" id="KW-0961">Cell wall biogenesis/degradation</keyword>
<evidence type="ECO:0000256" key="17">
    <source>
        <dbReference type="ARBA" id="ARBA00023316"/>
    </source>
</evidence>
<evidence type="ECO:0000256" key="3">
    <source>
        <dbReference type="ARBA" id="ARBA00007898"/>
    </source>
</evidence>
<dbReference type="GO" id="GO:0008658">
    <property type="term" value="F:penicillin binding"/>
    <property type="evidence" value="ECO:0007669"/>
    <property type="project" value="InterPro"/>
</dbReference>
<dbReference type="AlphaFoldDB" id="A0A9D1M3Q2"/>
<keyword evidence="5" id="KW-1003">Cell membrane</keyword>
<dbReference type="GO" id="GO:0071555">
    <property type="term" value="P:cell wall organization"/>
    <property type="evidence" value="ECO:0007669"/>
    <property type="project" value="UniProtKB-KW"/>
</dbReference>
<dbReference type="InterPro" id="IPR036138">
    <property type="entry name" value="PBP_dimer_sf"/>
</dbReference>
<organism evidence="23 24">
    <name type="scientific">Candidatus Scatocola faecipullorum</name>
    <dbReference type="NCBI Taxonomy" id="2840917"/>
    <lineage>
        <taxon>Bacteria</taxon>
        <taxon>Pseudomonadati</taxon>
        <taxon>Pseudomonadota</taxon>
        <taxon>Alphaproteobacteria</taxon>
        <taxon>Rhodospirillales</taxon>
        <taxon>Rhodospirillaceae</taxon>
        <taxon>Rhodospirillaceae incertae sedis</taxon>
        <taxon>Candidatus Scatocola</taxon>
    </lineage>
</organism>
<dbReference type="GO" id="GO:0009002">
    <property type="term" value="F:serine-type D-Ala-D-Ala carboxypeptidase activity"/>
    <property type="evidence" value="ECO:0007669"/>
    <property type="project" value="InterPro"/>
</dbReference>
<comment type="catalytic activity">
    <reaction evidence="19">
        <text>a beta-lactam + H2O = a substituted beta-amino acid</text>
        <dbReference type="Rhea" id="RHEA:20401"/>
        <dbReference type="ChEBI" id="CHEBI:15377"/>
        <dbReference type="ChEBI" id="CHEBI:35627"/>
        <dbReference type="ChEBI" id="CHEBI:140347"/>
        <dbReference type="EC" id="3.5.2.6"/>
    </reaction>
</comment>
<keyword evidence="13" id="KW-0573">Peptidoglycan synthesis</keyword>
<dbReference type="Pfam" id="PF03717">
    <property type="entry name" value="PBP_dimer"/>
    <property type="match status" value="1"/>
</dbReference>
<evidence type="ECO:0000256" key="7">
    <source>
        <dbReference type="ARBA" id="ARBA00022645"/>
    </source>
</evidence>
<keyword evidence="12" id="KW-0133">Cell shape</keyword>
<evidence type="ECO:0000256" key="15">
    <source>
        <dbReference type="ARBA" id="ARBA00023136"/>
    </source>
</evidence>
<comment type="similarity">
    <text evidence="3 19">Belongs to the class-D beta-lactamase family.</text>
</comment>
<dbReference type="GO" id="GO:0008360">
    <property type="term" value="P:regulation of cell shape"/>
    <property type="evidence" value="ECO:0007669"/>
    <property type="project" value="UniProtKB-KW"/>
</dbReference>
<dbReference type="InterPro" id="IPR017790">
    <property type="entry name" value="Penicillin-binding_protein_2"/>
</dbReference>
<feature type="active site" description="Acyl-ester intermediate" evidence="18">
    <location>
        <position position="321"/>
    </location>
</feature>
<dbReference type="Gene3D" id="3.40.710.10">
    <property type="entry name" value="DD-peptidase/beta-lactamase superfamily"/>
    <property type="match status" value="1"/>
</dbReference>
<dbReference type="PANTHER" id="PTHR30627:SF2">
    <property type="entry name" value="PEPTIDOGLYCAN D,D-TRANSPEPTIDASE MRDA"/>
    <property type="match status" value="1"/>
</dbReference>
<reference evidence="23" key="2">
    <citation type="journal article" date="2021" name="PeerJ">
        <title>Extensive microbial diversity within the chicken gut microbiome revealed by metagenomics and culture.</title>
        <authorList>
            <person name="Gilroy R."/>
            <person name="Ravi A."/>
            <person name="Getino M."/>
            <person name="Pursley I."/>
            <person name="Horton D.L."/>
            <person name="Alikhan N.F."/>
            <person name="Baker D."/>
            <person name="Gharbi K."/>
            <person name="Hall N."/>
            <person name="Watson M."/>
            <person name="Adriaenssens E.M."/>
            <person name="Foster-Nyarko E."/>
            <person name="Jarju S."/>
            <person name="Secka A."/>
            <person name="Antonio M."/>
            <person name="Oren A."/>
            <person name="Chaudhuri R.R."/>
            <person name="La Ragione R."/>
            <person name="Hildebrand F."/>
            <person name="Pallen M.J."/>
        </authorList>
    </citation>
    <scope>NUCLEOTIDE SEQUENCE</scope>
    <source>
        <strain evidence="23">ChiW3-316</strain>
    </source>
</reference>
<evidence type="ECO:0000256" key="4">
    <source>
        <dbReference type="ARBA" id="ARBA00012865"/>
    </source>
</evidence>
<dbReference type="InterPro" id="IPR012338">
    <property type="entry name" value="Beta-lactam/transpept-like"/>
</dbReference>
<accession>A0A9D1M3Q2</accession>
<evidence type="ECO:0000256" key="6">
    <source>
        <dbReference type="ARBA" id="ARBA00022519"/>
    </source>
</evidence>
<dbReference type="GO" id="GO:0009252">
    <property type="term" value="P:peptidoglycan biosynthetic process"/>
    <property type="evidence" value="ECO:0007669"/>
    <property type="project" value="UniProtKB-KW"/>
</dbReference>
<keyword evidence="7 23" id="KW-0121">Carboxypeptidase</keyword>
<evidence type="ECO:0000256" key="19">
    <source>
        <dbReference type="RuleBase" id="RU361140"/>
    </source>
</evidence>
<keyword evidence="15 20" id="KW-0472">Membrane</keyword>
<dbReference type="GO" id="GO:0008800">
    <property type="term" value="F:beta-lactamase activity"/>
    <property type="evidence" value="ECO:0007669"/>
    <property type="project" value="UniProtKB-UniRule"/>
</dbReference>
<proteinExistence type="inferred from homology"/>
<evidence type="ECO:0000256" key="16">
    <source>
        <dbReference type="ARBA" id="ARBA00023251"/>
    </source>
</evidence>
<gene>
    <name evidence="23" type="primary">mrdA</name>
    <name evidence="23" type="ORF">IAD20_02990</name>
</gene>
<dbReference type="GO" id="GO:0017001">
    <property type="term" value="P:antibiotic catabolic process"/>
    <property type="evidence" value="ECO:0007669"/>
    <property type="project" value="InterPro"/>
</dbReference>
<evidence type="ECO:0000256" key="20">
    <source>
        <dbReference type="SAM" id="Phobius"/>
    </source>
</evidence>
<feature type="domain" description="Penicillin-binding protein dimerisation" evidence="22">
    <location>
        <begin position="60"/>
        <end position="230"/>
    </location>
</feature>
<evidence type="ECO:0000256" key="12">
    <source>
        <dbReference type="ARBA" id="ARBA00022960"/>
    </source>
</evidence>
<feature type="domain" description="Penicillin-binding protein transpeptidase" evidence="21">
    <location>
        <begin position="262"/>
        <end position="593"/>
    </location>
</feature>
<feature type="modified residue" description="N6-carboxylysine" evidence="18">
    <location>
        <position position="324"/>
    </location>
</feature>
<dbReference type="FunFam" id="3.40.710.10:FF:000024">
    <property type="entry name" value="Penicillin-binding protein 2"/>
    <property type="match status" value="1"/>
</dbReference>
<dbReference type="EC" id="3.5.2.6" evidence="4 19"/>
<evidence type="ECO:0000259" key="21">
    <source>
        <dbReference type="Pfam" id="PF00905"/>
    </source>
</evidence>
<evidence type="ECO:0000256" key="1">
    <source>
        <dbReference type="ARBA" id="ARBA00004167"/>
    </source>
</evidence>
<evidence type="ECO:0000256" key="2">
    <source>
        <dbReference type="ARBA" id="ARBA00004236"/>
    </source>
</evidence>
<reference evidence="23" key="1">
    <citation type="submission" date="2020-10" db="EMBL/GenBank/DDBJ databases">
        <authorList>
            <person name="Gilroy R."/>
        </authorList>
    </citation>
    <scope>NUCLEOTIDE SEQUENCE</scope>
    <source>
        <strain evidence="23">ChiW3-316</strain>
    </source>
</reference>
<keyword evidence="10" id="KW-0732">Signal</keyword>
<evidence type="ECO:0000313" key="24">
    <source>
        <dbReference type="Proteomes" id="UP000824107"/>
    </source>
</evidence>
<keyword evidence="9 20" id="KW-0812">Transmembrane</keyword>
<keyword evidence="6" id="KW-0997">Cell inner membrane</keyword>
<keyword evidence="16 19" id="KW-0046">Antibiotic resistance</keyword>
<dbReference type="Gene3D" id="3.30.1390.30">
    <property type="entry name" value="Penicillin-binding protein 2a, domain 3"/>
    <property type="match status" value="1"/>
</dbReference>
<sequence>MNRDNDKGKVLIRRSLIMALGKFFLLLVIVGRLYYLQVYQADRYKTLADENRISTRLLIPPRGVIYDRNGVMIATNTQNFQALIVAEQTPNVQETLNAFKKIMPLSADEEEKIKRDMKRNRSFVPIKIKENLTWEEVSRIQLNAADLPGIYIDEGLSRDYPFGPSMAHILGYVAAVNEKEAKQDDDPLLQVPGFKIGKSGIEKRYEKELRGKGGSLKLEVNAYGRIMKEIEKNDGIPGQPLTLTIDSRLQQKAFELFGEESGAAVLLDVNTGEILAFVSAPSFDPNLMTKGVSNTDWKAWLNNEKRPLTDKAISGQYSPGSTFKVLVALAALESGVIKPDTHFYCSGQMTLGNHIFHDWKRGGHGSLNVVEALAHSCDIFFYEVALRLGIEKIADMARRFGLGSRIDVGLENEKAGLIPDKEWKLRRFGEPWQQGESVISGIGQGYILTTPLQLATMVARIANGGYEVKPTFTKVKDKSTIRKIDVADENIKLVKDGMFAVVNIPGSTAYRSHFDYNGQMMSGKTGSTQVRRITMKERQTRVLKQNELPWKYRDHGLFIAYAPHDNPRYAVAVLVEHGGGGSSAAAPIASKLLLETLKLDPVNEKVRTVE</sequence>
<dbReference type="GO" id="GO:0005886">
    <property type="term" value="C:plasma membrane"/>
    <property type="evidence" value="ECO:0007669"/>
    <property type="project" value="UniProtKB-SubCell"/>
</dbReference>
<evidence type="ECO:0000259" key="22">
    <source>
        <dbReference type="Pfam" id="PF03717"/>
    </source>
</evidence>
<keyword evidence="11 19" id="KW-0378">Hydrolase</keyword>
<keyword evidence="8" id="KW-0645">Protease</keyword>
<evidence type="ECO:0000256" key="11">
    <source>
        <dbReference type="ARBA" id="ARBA00022801"/>
    </source>
</evidence>
<comment type="subcellular location">
    <subcellularLocation>
        <location evidence="2">Cell membrane</location>
    </subcellularLocation>
    <subcellularLocation>
        <location evidence="1">Membrane</location>
        <topology evidence="1">Single-pass membrane protein</topology>
    </subcellularLocation>
</comment>
<dbReference type="GO" id="GO:0006508">
    <property type="term" value="P:proteolysis"/>
    <property type="evidence" value="ECO:0007669"/>
    <property type="project" value="UniProtKB-KW"/>
</dbReference>
<dbReference type="PANTHER" id="PTHR30627">
    <property type="entry name" value="PEPTIDOGLYCAN D,D-TRANSPEPTIDASE"/>
    <property type="match status" value="1"/>
</dbReference>
<evidence type="ECO:0000256" key="13">
    <source>
        <dbReference type="ARBA" id="ARBA00022984"/>
    </source>
</evidence>
<evidence type="ECO:0000313" key="23">
    <source>
        <dbReference type="EMBL" id="HIU53028.1"/>
    </source>
</evidence>